<dbReference type="KEGG" id="mmr:Mmar10_0355"/>
<dbReference type="PROSITE" id="PS50943">
    <property type="entry name" value="HTH_CROC1"/>
    <property type="match status" value="1"/>
</dbReference>
<keyword evidence="3" id="KW-1185">Reference proteome</keyword>
<gene>
    <name evidence="2" type="ordered locus">Mmar10_0355</name>
</gene>
<evidence type="ECO:0000313" key="3">
    <source>
        <dbReference type="Proteomes" id="UP000001964"/>
    </source>
</evidence>
<dbReference type="Pfam" id="PF13560">
    <property type="entry name" value="HTH_31"/>
    <property type="match status" value="1"/>
</dbReference>
<sequence>MPAPLPTLDVQTIHWPSVIRHYRLSKGLKQAALAHDLGVTQTMVSRWEAAAAVPSVRIQERLFDLYWASQTSVSRDVWLDRIGRHPAIVGVINAAGRIIRASRGFCRSLDCDRHGLEGRYIHEAFEGEWPELYDRLTSSGLFEGRVSSAESINTMTYLALDGRSRSRHVHGLHRPSFLPGPEIVWLLSGAEVSERVRDDVRARLGGKLIIRKAI</sequence>
<feature type="domain" description="HTH cro/C1-type" evidence="1">
    <location>
        <begin position="19"/>
        <end position="73"/>
    </location>
</feature>
<dbReference type="RefSeq" id="WP_011642295.1">
    <property type="nucleotide sequence ID" value="NC_008347.1"/>
</dbReference>
<dbReference type="EMBL" id="CP000449">
    <property type="protein sequence ID" value="ABI64648.1"/>
    <property type="molecule type" value="Genomic_DNA"/>
</dbReference>
<evidence type="ECO:0000313" key="2">
    <source>
        <dbReference type="EMBL" id="ABI64648.1"/>
    </source>
</evidence>
<dbReference type="eggNOG" id="COG2944">
    <property type="taxonomic scope" value="Bacteria"/>
</dbReference>
<dbReference type="CDD" id="cd00093">
    <property type="entry name" value="HTH_XRE"/>
    <property type="match status" value="1"/>
</dbReference>
<dbReference type="AlphaFoldDB" id="Q0AST9"/>
<evidence type="ECO:0000259" key="1">
    <source>
        <dbReference type="PROSITE" id="PS50943"/>
    </source>
</evidence>
<dbReference type="HOGENOM" id="CLU_1281951_0_0_5"/>
<dbReference type="SUPFAM" id="SSF47413">
    <property type="entry name" value="lambda repressor-like DNA-binding domains"/>
    <property type="match status" value="1"/>
</dbReference>
<name>Q0AST9_MARMM</name>
<dbReference type="InterPro" id="IPR010982">
    <property type="entry name" value="Lambda_DNA-bd_dom_sf"/>
</dbReference>
<accession>Q0AST9</accession>
<protein>
    <submittedName>
        <fullName evidence="2">Transcriptional regulator, XRE family</fullName>
    </submittedName>
</protein>
<reference evidence="2 3" key="1">
    <citation type="submission" date="2006-08" db="EMBL/GenBank/DDBJ databases">
        <title>Complete sequence of Maricaulis maris MCS10.</title>
        <authorList>
            <consortium name="US DOE Joint Genome Institute"/>
            <person name="Copeland A."/>
            <person name="Lucas S."/>
            <person name="Lapidus A."/>
            <person name="Barry K."/>
            <person name="Detter J.C."/>
            <person name="Glavina del Rio T."/>
            <person name="Hammon N."/>
            <person name="Israni S."/>
            <person name="Dalin E."/>
            <person name="Tice H."/>
            <person name="Pitluck S."/>
            <person name="Saunders E."/>
            <person name="Brettin T."/>
            <person name="Bruce D."/>
            <person name="Han C."/>
            <person name="Tapia R."/>
            <person name="Gilna P."/>
            <person name="Schmutz J."/>
            <person name="Larimer F."/>
            <person name="Land M."/>
            <person name="Hauser L."/>
            <person name="Kyrpides N."/>
            <person name="Mikhailova N."/>
            <person name="Viollier P."/>
            <person name="Stephens C."/>
            <person name="Richardson P."/>
        </authorList>
    </citation>
    <scope>NUCLEOTIDE SEQUENCE [LARGE SCALE GENOMIC DNA]</scope>
    <source>
        <strain evidence="2 3">MCS10</strain>
    </source>
</reference>
<dbReference type="Proteomes" id="UP000001964">
    <property type="component" value="Chromosome"/>
</dbReference>
<dbReference type="OrthoDB" id="123556at2"/>
<dbReference type="SUPFAM" id="SSF55785">
    <property type="entry name" value="PYP-like sensor domain (PAS domain)"/>
    <property type="match status" value="1"/>
</dbReference>
<proteinExistence type="predicted"/>
<dbReference type="InterPro" id="IPR035965">
    <property type="entry name" value="PAS-like_dom_sf"/>
</dbReference>
<organism evidence="2 3">
    <name type="scientific">Maricaulis maris (strain MCS10)</name>
    <name type="common">Caulobacter maris</name>
    <dbReference type="NCBI Taxonomy" id="394221"/>
    <lineage>
        <taxon>Bacteria</taxon>
        <taxon>Pseudomonadati</taxon>
        <taxon>Pseudomonadota</taxon>
        <taxon>Alphaproteobacteria</taxon>
        <taxon>Maricaulales</taxon>
        <taxon>Maricaulaceae</taxon>
        <taxon>Maricaulis</taxon>
    </lineage>
</organism>
<dbReference type="Gene3D" id="1.10.260.40">
    <property type="entry name" value="lambda repressor-like DNA-binding domains"/>
    <property type="match status" value="1"/>
</dbReference>
<dbReference type="SMART" id="SM00530">
    <property type="entry name" value="HTH_XRE"/>
    <property type="match status" value="1"/>
</dbReference>
<dbReference type="GO" id="GO:0003677">
    <property type="term" value="F:DNA binding"/>
    <property type="evidence" value="ECO:0007669"/>
    <property type="project" value="InterPro"/>
</dbReference>
<dbReference type="InterPro" id="IPR001387">
    <property type="entry name" value="Cro/C1-type_HTH"/>
</dbReference>
<dbReference type="STRING" id="394221.Mmar10_0355"/>